<sequence>MVDKDLILAKVGSIQRHLNRINQKSNVDVGTFKSDMDRQESVMFNLQMAIQNCIDIAAHIVSEEGFGVPGSANEMFYMLEENGLIAHEVTEKMVKAVGLRNLMVHEYGRINLDQIHQVARKDIKDIEAFMRKIMIKIS</sequence>
<reference evidence="5 6" key="1">
    <citation type="submission" date="2019-11" db="EMBL/GenBank/DDBJ databases">
        <title>Comparative genomics of hydrocarbon-degrading Desulfosarcina strains.</title>
        <authorList>
            <person name="Watanabe M."/>
            <person name="Kojima H."/>
            <person name="Fukui M."/>
        </authorList>
    </citation>
    <scope>NUCLEOTIDE SEQUENCE [LARGE SCALE GENOMIC DNA]</scope>
    <source>
        <strain evidence="5 6">28bB2T</strain>
    </source>
</reference>
<comment type="similarity">
    <text evidence="4">Belongs to the HepT RNase toxin family.</text>
</comment>
<dbReference type="AlphaFoldDB" id="A0A5K7ZIW9"/>
<protein>
    <recommendedName>
        <fullName evidence="7">DUF86 domain-containing protein</fullName>
    </recommendedName>
</protein>
<evidence type="ECO:0000313" key="6">
    <source>
        <dbReference type="Proteomes" id="UP000425960"/>
    </source>
</evidence>
<evidence type="ECO:0000256" key="2">
    <source>
        <dbReference type="ARBA" id="ARBA00022722"/>
    </source>
</evidence>
<evidence type="ECO:0000256" key="4">
    <source>
        <dbReference type="ARBA" id="ARBA00024207"/>
    </source>
</evidence>
<dbReference type="Proteomes" id="UP000425960">
    <property type="component" value="Chromosome"/>
</dbReference>
<dbReference type="GO" id="GO:0016787">
    <property type="term" value="F:hydrolase activity"/>
    <property type="evidence" value="ECO:0007669"/>
    <property type="project" value="UniProtKB-KW"/>
</dbReference>
<keyword evidence="2" id="KW-0540">Nuclease</keyword>
<evidence type="ECO:0000256" key="1">
    <source>
        <dbReference type="ARBA" id="ARBA00022649"/>
    </source>
</evidence>
<evidence type="ECO:0008006" key="7">
    <source>
        <dbReference type="Google" id="ProtNLM"/>
    </source>
</evidence>
<dbReference type="NCBIfam" id="NF047751">
    <property type="entry name" value="HepT_toxin"/>
    <property type="match status" value="1"/>
</dbReference>
<dbReference type="InterPro" id="IPR052379">
    <property type="entry name" value="Type_VII_TA_RNase"/>
</dbReference>
<dbReference type="Pfam" id="PF01934">
    <property type="entry name" value="HepT-like"/>
    <property type="match status" value="1"/>
</dbReference>
<dbReference type="InterPro" id="IPR037038">
    <property type="entry name" value="HepT-like_sf"/>
</dbReference>
<organism evidence="5 6">
    <name type="scientific">Desulfosarcina ovata subsp. sediminis</name>
    <dbReference type="NCBI Taxonomy" id="885957"/>
    <lineage>
        <taxon>Bacteria</taxon>
        <taxon>Pseudomonadati</taxon>
        <taxon>Thermodesulfobacteriota</taxon>
        <taxon>Desulfobacteria</taxon>
        <taxon>Desulfobacterales</taxon>
        <taxon>Desulfosarcinaceae</taxon>
        <taxon>Desulfosarcina</taxon>
    </lineage>
</organism>
<dbReference type="EMBL" id="AP021876">
    <property type="protein sequence ID" value="BBO81344.1"/>
    <property type="molecule type" value="Genomic_DNA"/>
</dbReference>
<name>A0A5K7ZIW9_9BACT</name>
<dbReference type="Gene3D" id="1.20.120.580">
    <property type="entry name" value="bsu32300-like"/>
    <property type="match status" value="1"/>
</dbReference>
<keyword evidence="1" id="KW-1277">Toxin-antitoxin system</keyword>
<gene>
    <name evidence="5" type="ORF">DSCO28_19100</name>
</gene>
<dbReference type="InterPro" id="IPR008201">
    <property type="entry name" value="HepT-like"/>
</dbReference>
<dbReference type="GO" id="GO:0110001">
    <property type="term" value="C:toxin-antitoxin complex"/>
    <property type="evidence" value="ECO:0007669"/>
    <property type="project" value="InterPro"/>
</dbReference>
<dbReference type="GO" id="GO:0004540">
    <property type="term" value="F:RNA nuclease activity"/>
    <property type="evidence" value="ECO:0007669"/>
    <property type="project" value="InterPro"/>
</dbReference>
<keyword evidence="3" id="KW-0378">Hydrolase</keyword>
<evidence type="ECO:0000256" key="3">
    <source>
        <dbReference type="ARBA" id="ARBA00022801"/>
    </source>
</evidence>
<evidence type="ECO:0000313" key="5">
    <source>
        <dbReference type="EMBL" id="BBO81344.1"/>
    </source>
</evidence>
<dbReference type="RefSeq" id="WP_155322077.1">
    <property type="nucleotide sequence ID" value="NZ_AP021876.1"/>
</dbReference>
<dbReference type="PANTHER" id="PTHR33397:SF3">
    <property type="entry name" value="MRNA NUCLEASE HEPT"/>
    <property type="match status" value="1"/>
</dbReference>
<dbReference type="PANTHER" id="PTHR33397">
    <property type="entry name" value="UPF0331 PROTEIN YUTE"/>
    <property type="match status" value="1"/>
</dbReference>
<accession>A0A5K7ZIW9</accession>
<proteinExistence type="inferred from homology"/>
<dbReference type="KEGG" id="dov:DSCO28_19100"/>